<name>A0AAF0UGG1_SOLVR</name>
<dbReference type="Proteomes" id="UP001234989">
    <property type="component" value="Chromosome 9"/>
</dbReference>
<reference evidence="2" key="1">
    <citation type="submission" date="2023-08" db="EMBL/GenBank/DDBJ databases">
        <title>A de novo genome assembly of Solanum verrucosum Schlechtendal, a Mexican diploid species geographically isolated from the other diploid A-genome species in potato relatives.</title>
        <authorList>
            <person name="Hosaka K."/>
        </authorList>
    </citation>
    <scope>NUCLEOTIDE SEQUENCE</scope>
    <source>
        <tissue evidence="2">Young leaves</tissue>
    </source>
</reference>
<dbReference type="EMBL" id="CP133620">
    <property type="protein sequence ID" value="WMV45773.1"/>
    <property type="molecule type" value="Genomic_DNA"/>
</dbReference>
<keyword evidence="3" id="KW-1185">Reference proteome</keyword>
<evidence type="ECO:0000313" key="3">
    <source>
        <dbReference type="Proteomes" id="UP001234989"/>
    </source>
</evidence>
<dbReference type="AlphaFoldDB" id="A0AAF0UGG1"/>
<evidence type="ECO:0000313" key="2">
    <source>
        <dbReference type="EMBL" id="WMV45773.1"/>
    </source>
</evidence>
<evidence type="ECO:0000256" key="1">
    <source>
        <dbReference type="SAM" id="MobiDB-lite"/>
    </source>
</evidence>
<protein>
    <submittedName>
        <fullName evidence="2">Uncharacterized protein</fullName>
    </submittedName>
</protein>
<organism evidence="2 3">
    <name type="scientific">Solanum verrucosum</name>
    <dbReference type="NCBI Taxonomy" id="315347"/>
    <lineage>
        <taxon>Eukaryota</taxon>
        <taxon>Viridiplantae</taxon>
        <taxon>Streptophyta</taxon>
        <taxon>Embryophyta</taxon>
        <taxon>Tracheophyta</taxon>
        <taxon>Spermatophyta</taxon>
        <taxon>Magnoliopsida</taxon>
        <taxon>eudicotyledons</taxon>
        <taxon>Gunneridae</taxon>
        <taxon>Pentapetalae</taxon>
        <taxon>asterids</taxon>
        <taxon>lamiids</taxon>
        <taxon>Solanales</taxon>
        <taxon>Solanaceae</taxon>
        <taxon>Solanoideae</taxon>
        <taxon>Solaneae</taxon>
        <taxon>Solanum</taxon>
    </lineage>
</organism>
<proteinExistence type="predicted"/>
<gene>
    <name evidence="2" type="ORF">MTR67_039158</name>
</gene>
<accession>A0AAF0UGG1</accession>
<sequence>MSISGGGVTVQNGSESSLVVEVKESKISDIASAKGCSGPLLNEERKLRCVGPGAAKPDDEANDAPSTQSQPPLSGHCVEEDLAAVQRRFGGTYASTSASVPPYTAFEVEMFCHQL</sequence>
<feature type="region of interest" description="Disordered" evidence="1">
    <location>
        <begin position="49"/>
        <end position="76"/>
    </location>
</feature>